<dbReference type="AlphaFoldDB" id="M0J530"/>
<evidence type="ECO:0000256" key="1">
    <source>
        <dbReference type="SAM" id="Phobius"/>
    </source>
</evidence>
<feature type="transmembrane region" description="Helical" evidence="1">
    <location>
        <begin position="63"/>
        <end position="82"/>
    </location>
</feature>
<evidence type="ECO:0000313" key="6">
    <source>
        <dbReference type="Proteomes" id="UP000027075"/>
    </source>
</evidence>
<evidence type="ECO:0000313" key="2">
    <source>
        <dbReference type="EMBL" id="AHZ22696.1"/>
    </source>
</evidence>
<evidence type="ECO:0000313" key="4">
    <source>
        <dbReference type="EMBL" id="QCQ74440.1"/>
    </source>
</evidence>
<dbReference type="GeneID" id="40155510"/>
<keyword evidence="5" id="KW-1185">Reference proteome</keyword>
<dbReference type="EMBL" id="AOLO01000007">
    <property type="protein sequence ID" value="EMA02845.1"/>
    <property type="molecule type" value="Genomic_DNA"/>
</dbReference>
<evidence type="ECO:0000313" key="5">
    <source>
        <dbReference type="Proteomes" id="UP000011603"/>
    </source>
</evidence>
<keyword evidence="1" id="KW-0472">Membrane</keyword>
<name>M0J530_HALMT</name>
<evidence type="ECO:0000313" key="3">
    <source>
        <dbReference type="EMBL" id="EMA02845.1"/>
    </source>
</evidence>
<dbReference type="RefSeq" id="WP_004058550.1">
    <property type="nucleotide sequence ID" value="NC_017941.2"/>
</dbReference>
<keyword evidence="1" id="KW-1133">Transmembrane helix</keyword>
<organism evidence="3 5">
    <name type="scientific">Haloferax mediterranei (strain ATCC 33500 / DSM 1411 / JCM 8866 / NBRC 14739 / NCIMB 2177 / R-4)</name>
    <name type="common">Halobacterium mediterranei</name>
    <dbReference type="NCBI Taxonomy" id="523841"/>
    <lineage>
        <taxon>Archaea</taxon>
        <taxon>Methanobacteriati</taxon>
        <taxon>Methanobacteriota</taxon>
        <taxon>Stenosarchaea group</taxon>
        <taxon>Halobacteria</taxon>
        <taxon>Halobacteriales</taxon>
        <taxon>Haloferacaceae</taxon>
        <taxon>Haloferax</taxon>
    </lineage>
</organism>
<gene>
    <name evidence="2" type="ORF">BM92_08570</name>
    <name evidence="3" type="ORF">C439_09690</name>
    <name evidence="4" type="ORF">E6P09_03795</name>
</gene>
<dbReference type="Proteomes" id="UP000299011">
    <property type="component" value="Chromosome"/>
</dbReference>
<dbReference type="Proteomes" id="UP000027075">
    <property type="component" value="Chromosome"/>
</dbReference>
<feature type="transmembrane region" description="Helical" evidence="1">
    <location>
        <begin position="6"/>
        <end position="22"/>
    </location>
</feature>
<dbReference type="EMBL" id="CP007551">
    <property type="protein sequence ID" value="AHZ22696.1"/>
    <property type="molecule type" value="Genomic_DNA"/>
</dbReference>
<reference evidence="4 7" key="3">
    <citation type="submission" date="2019-04" db="EMBL/GenBank/DDBJ databases">
        <title>Methylomes of two halophilic Archaea, Haloarcula marismortui and Haloferax mediterranei.</title>
        <authorList>
            <person name="DasSarma S."/>
            <person name="DasSarma P."/>
            <person name="DasSarma S."/>
            <person name="Fomenkov A."/>
            <person name="Vincze T."/>
            <person name="Anton B.P."/>
            <person name="Roberts R.J."/>
        </authorList>
    </citation>
    <scope>NUCLEOTIDE SEQUENCE [LARGE SCALE GENOMIC DNA]</scope>
    <source>
        <strain evidence="4">ATCC 33500</strain>
        <strain evidence="7">ATCC 33500 / DSM 1411 / JCM 8866 / NBRC 14739 / NCIMB 2177 / R-4</strain>
    </source>
</reference>
<dbReference type="EMBL" id="CP039139">
    <property type="protein sequence ID" value="QCQ74440.1"/>
    <property type="molecule type" value="Genomic_DNA"/>
</dbReference>
<keyword evidence="1" id="KW-0812">Transmembrane</keyword>
<evidence type="ECO:0000313" key="7">
    <source>
        <dbReference type="Proteomes" id="UP000299011"/>
    </source>
</evidence>
<sequence>MMDVVGVLAAMVVLGVLVYNLVSNFANRGRLNTVLHGLNLIVGLLLLASYFGFTQAVPVDVELLMLVLALLLVPLLISEYLFGRAPRDVSKQT</sequence>
<accession>M0J530</accession>
<dbReference type="Proteomes" id="UP000011603">
    <property type="component" value="Unassembled WGS sequence"/>
</dbReference>
<proteinExistence type="predicted"/>
<feature type="transmembrane region" description="Helical" evidence="1">
    <location>
        <begin position="34"/>
        <end position="51"/>
    </location>
</feature>
<protein>
    <submittedName>
        <fullName evidence="3">Uncharacterized protein</fullName>
    </submittedName>
</protein>
<reference evidence="2 6" key="2">
    <citation type="submission" date="2014-04" db="EMBL/GenBank/DDBJ databases">
        <title>Transcriptional profiles of Haloferax mediterranei on the basis of nitrogen availability.</title>
        <authorList>
            <person name="Bautista V."/>
        </authorList>
    </citation>
    <scope>NUCLEOTIDE SEQUENCE [LARGE SCALE GENOMIC DNA]</scope>
    <source>
        <strain evidence="2">ATCC 33500</strain>
        <strain evidence="6">ATCC 33500 / DSM 1411 / JCM 8866 / NBRC 14739 / NCIMB 2177 / R-4</strain>
    </source>
</reference>
<reference evidence="3 5" key="1">
    <citation type="journal article" date="2014" name="PLoS Genet.">
        <title>Phylogenetically driven sequencing of extremely halophilic archaea reveals strategies for static and dynamic osmo-response.</title>
        <authorList>
            <person name="Becker E.A."/>
            <person name="Seitzer P.M."/>
            <person name="Tritt A."/>
            <person name="Larsen D."/>
            <person name="Krusor M."/>
            <person name="Yao A.I."/>
            <person name="Wu D."/>
            <person name="Madern D."/>
            <person name="Eisen J.A."/>
            <person name="Darling A.E."/>
            <person name="Facciotti M.T."/>
        </authorList>
    </citation>
    <scope>NUCLEOTIDE SEQUENCE [LARGE SCALE GENOMIC DNA]</scope>
    <source>
        <strain evidence="3">ATCC 33500</strain>
        <strain evidence="5">ATCC 33500 / DSM 1411 / JCM 8866 / NBRC 14739 / NCIMB 2177 / R-4</strain>
    </source>
</reference>